<accession>C5WCL7</accession>
<gene>
    <name evidence="8 9" type="primary">panC</name>
    <name evidence="9" type="ORF">ICMP_213</name>
</gene>
<dbReference type="InterPro" id="IPR004821">
    <property type="entry name" value="Cyt_trans-like"/>
</dbReference>
<proteinExistence type="inferred from homology"/>
<comment type="miscellaneous">
    <text evidence="8">The reaction proceeds by a bi uni uni bi ping pong mechanism.</text>
</comment>
<evidence type="ECO:0000313" key="9">
    <source>
        <dbReference type="EMBL" id="BAH83073.1"/>
    </source>
</evidence>
<dbReference type="SUPFAM" id="SSF52374">
    <property type="entry name" value="Nucleotidylyl transferase"/>
    <property type="match status" value="1"/>
</dbReference>
<keyword evidence="3 8" id="KW-0436">Ligase</keyword>
<dbReference type="GO" id="GO:0005829">
    <property type="term" value="C:cytosol"/>
    <property type="evidence" value="ECO:0007669"/>
    <property type="project" value="TreeGrafter"/>
</dbReference>
<sequence length="282" mass="32390">MLIVESICVLRFVIKHWHRKNQNVALVPTMGSIHEGHLSLVAAARKHADIVIVSIFINPMQFDKNEDFYIYPRSLEEDYIKLKKNNVDLVFSPSISSIYPEGISNHTYVEVPKYSRILEGVNRPKHFRGVTTLISKLFNFIKPNIAYFGEKDFQQVFIVKKLVVDMGYDINIISVPTLRTKDGLALSSRNKYLTTEEKKLAIMLNKTINIMATQLKERKWCIEKIISEGEILLKKCGFKIDILTICHPISLDILKEHDDCAVIIAAAWLGKTRLIDNKTLYL</sequence>
<dbReference type="GO" id="GO:0015940">
    <property type="term" value="P:pantothenate biosynthetic process"/>
    <property type="evidence" value="ECO:0007669"/>
    <property type="project" value="UniProtKB-UniRule"/>
</dbReference>
<dbReference type="PANTHER" id="PTHR21299:SF1">
    <property type="entry name" value="PANTOATE--BETA-ALANINE LIGASE"/>
    <property type="match status" value="1"/>
</dbReference>
<dbReference type="Pfam" id="PF02569">
    <property type="entry name" value="Pantoate_ligase"/>
    <property type="match status" value="1"/>
</dbReference>
<comment type="subunit">
    <text evidence="8">Homodimer.</text>
</comment>
<keyword evidence="5 8" id="KW-0547">Nucleotide-binding</keyword>
<comment type="subcellular location">
    <subcellularLocation>
        <location evidence="8">Cytoplasm</location>
    </subcellularLocation>
</comment>
<evidence type="ECO:0000256" key="4">
    <source>
        <dbReference type="ARBA" id="ARBA00022655"/>
    </source>
</evidence>
<protein>
    <recommendedName>
        <fullName evidence="8">Pantothenate synthetase</fullName>
        <shortName evidence="8">PS</shortName>
        <ecNumber evidence="8">6.3.2.1</ecNumber>
    </recommendedName>
    <alternativeName>
        <fullName evidence="8">Pantoate--beta-alanine ligase</fullName>
    </alternativeName>
    <alternativeName>
        <fullName evidence="8">Pantoate-activating enzyme</fullName>
    </alternativeName>
</protein>
<dbReference type="AlphaFoldDB" id="C5WCL7"/>
<dbReference type="EMBL" id="AP010872">
    <property type="protein sequence ID" value="BAH83073.1"/>
    <property type="molecule type" value="Genomic_DNA"/>
</dbReference>
<dbReference type="GO" id="GO:0005524">
    <property type="term" value="F:ATP binding"/>
    <property type="evidence" value="ECO:0007669"/>
    <property type="project" value="UniProtKB-KW"/>
</dbReference>
<feature type="binding site" evidence="8">
    <location>
        <begin position="186"/>
        <end position="189"/>
    </location>
    <ligand>
        <name>ATP</name>
        <dbReference type="ChEBI" id="CHEBI:30616"/>
    </ligand>
</feature>
<dbReference type="PANTHER" id="PTHR21299">
    <property type="entry name" value="CYTIDYLATE KINASE/PANTOATE-BETA-ALANINE LIGASE"/>
    <property type="match status" value="1"/>
</dbReference>
<dbReference type="Gene3D" id="3.40.50.620">
    <property type="entry name" value="HUPs"/>
    <property type="match status" value="1"/>
</dbReference>
<dbReference type="FunFam" id="3.40.50.620:FF:000013">
    <property type="entry name" value="Pantothenate synthetase"/>
    <property type="match status" value="1"/>
</dbReference>
<keyword evidence="10" id="KW-1185">Reference proteome</keyword>
<dbReference type="CDD" id="cd00560">
    <property type="entry name" value="PanC"/>
    <property type="match status" value="1"/>
</dbReference>
<dbReference type="NCBIfam" id="TIGR00125">
    <property type="entry name" value="cyt_tran_rel"/>
    <property type="match status" value="1"/>
</dbReference>
<organism evidence="9 10">
    <name type="scientific">Candidatus Ishikawaella capsulata Mpkobe</name>
    <dbReference type="NCBI Taxonomy" id="476281"/>
    <lineage>
        <taxon>Bacteria</taxon>
        <taxon>Pseudomonadati</taxon>
        <taxon>Pseudomonadota</taxon>
        <taxon>Gammaproteobacteria</taxon>
        <taxon>Enterobacterales</taxon>
        <taxon>Enterobacteriaceae</taxon>
        <taxon>Candidatus Ishikawella</taxon>
    </lineage>
</organism>
<evidence type="ECO:0000256" key="2">
    <source>
        <dbReference type="ARBA" id="ARBA00009256"/>
    </source>
</evidence>
<comment type="catalytic activity">
    <reaction evidence="7 8">
        <text>(R)-pantoate + beta-alanine + ATP = (R)-pantothenate + AMP + diphosphate + H(+)</text>
        <dbReference type="Rhea" id="RHEA:10912"/>
        <dbReference type="ChEBI" id="CHEBI:15378"/>
        <dbReference type="ChEBI" id="CHEBI:15980"/>
        <dbReference type="ChEBI" id="CHEBI:29032"/>
        <dbReference type="ChEBI" id="CHEBI:30616"/>
        <dbReference type="ChEBI" id="CHEBI:33019"/>
        <dbReference type="ChEBI" id="CHEBI:57966"/>
        <dbReference type="ChEBI" id="CHEBI:456215"/>
        <dbReference type="EC" id="6.3.2.1"/>
    </reaction>
</comment>
<evidence type="ECO:0000256" key="6">
    <source>
        <dbReference type="ARBA" id="ARBA00022840"/>
    </source>
</evidence>
<dbReference type="KEGG" id="icp:ICMP_213"/>
<evidence type="ECO:0000256" key="7">
    <source>
        <dbReference type="ARBA" id="ARBA00048258"/>
    </source>
</evidence>
<feature type="active site" description="Proton donor" evidence="8">
    <location>
        <position position="37"/>
    </location>
</feature>
<feature type="binding site" evidence="8">
    <location>
        <begin position="30"/>
        <end position="37"/>
    </location>
    <ligand>
        <name>ATP</name>
        <dbReference type="ChEBI" id="CHEBI:30616"/>
    </ligand>
</feature>
<name>C5WCL7_9ENTR</name>
<dbReference type="EC" id="6.3.2.1" evidence="8"/>
<dbReference type="InterPro" id="IPR042176">
    <property type="entry name" value="Pantoate_ligase_C"/>
</dbReference>
<keyword evidence="6 8" id="KW-0067">ATP-binding</keyword>
<feature type="binding site" evidence="8">
    <location>
        <begin position="149"/>
        <end position="152"/>
    </location>
    <ligand>
        <name>ATP</name>
        <dbReference type="ChEBI" id="CHEBI:30616"/>
    </ligand>
</feature>
<comment type="pathway">
    <text evidence="1 8">Cofactor biosynthesis; (R)-pantothenate biosynthesis; (R)-pantothenate from (R)-pantoate and beta-alanine: step 1/1.</text>
</comment>
<dbReference type="InterPro" id="IPR014729">
    <property type="entry name" value="Rossmann-like_a/b/a_fold"/>
</dbReference>
<feature type="binding site" evidence="8">
    <location>
        <position position="178"/>
    </location>
    <ligand>
        <name>ATP</name>
        <dbReference type="ChEBI" id="CHEBI:30616"/>
    </ligand>
</feature>
<keyword evidence="8" id="KW-0963">Cytoplasm</keyword>
<feature type="binding site" evidence="8">
    <location>
        <position position="155"/>
    </location>
    <ligand>
        <name>(R)-pantoate</name>
        <dbReference type="ChEBI" id="CHEBI:15980"/>
    </ligand>
</feature>
<feature type="binding site" evidence="8">
    <location>
        <position position="61"/>
    </location>
    <ligand>
        <name>(R)-pantoate</name>
        <dbReference type="ChEBI" id="CHEBI:15980"/>
    </ligand>
</feature>
<dbReference type="Gene3D" id="3.30.1300.10">
    <property type="entry name" value="Pantoate-beta-alanine ligase, C-terminal domain"/>
    <property type="match status" value="1"/>
</dbReference>
<dbReference type="UniPathway" id="UPA00028">
    <property type="reaction ID" value="UER00005"/>
</dbReference>
<evidence type="ECO:0000256" key="5">
    <source>
        <dbReference type="ARBA" id="ARBA00022741"/>
    </source>
</evidence>
<evidence type="ECO:0000313" key="10">
    <source>
        <dbReference type="Proteomes" id="UP000061704"/>
    </source>
</evidence>
<comment type="function">
    <text evidence="8">Catalyzes the condensation of pantoate with beta-alanine in an ATP-dependent reaction via a pantoyl-adenylate intermediate.</text>
</comment>
<dbReference type="STRING" id="476281.ICMP_213"/>
<evidence type="ECO:0000256" key="3">
    <source>
        <dbReference type="ARBA" id="ARBA00022598"/>
    </source>
</evidence>
<dbReference type="OrthoDB" id="9773087at2"/>
<dbReference type="InterPro" id="IPR003721">
    <property type="entry name" value="Pantoate_ligase"/>
</dbReference>
<evidence type="ECO:0000256" key="8">
    <source>
        <dbReference type="HAMAP-Rule" id="MF_00158"/>
    </source>
</evidence>
<dbReference type="HAMAP" id="MF_00158">
    <property type="entry name" value="PanC"/>
    <property type="match status" value="1"/>
</dbReference>
<dbReference type="NCBIfam" id="TIGR00018">
    <property type="entry name" value="panC"/>
    <property type="match status" value="1"/>
</dbReference>
<dbReference type="RefSeq" id="WP_041068982.1">
    <property type="nucleotide sequence ID" value="NZ_AP010872.1"/>
</dbReference>
<dbReference type="Proteomes" id="UP000061704">
    <property type="component" value="Chromosome"/>
</dbReference>
<feature type="binding site" evidence="8">
    <location>
        <position position="61"/>
    </location>
    <ligand>
        <name>beta-alanine</name>
        <dbReference type="ChEBI" id="CHEBI:57966"/>
    </ligand>
</feature>
<dbReference type="HOGENOM" id="CLU_047148_0_0_6"/>
<dbReference type="GO" id="GO:0004592">
    <property type="term" value="F:pantoate-beta-alanine ligase activity"/>
    <property type="evidence" value="ECO:0007669"/>
    <property type="project" value="UniProtKB-UniRule"/>
</dbReference>
<comment type="similarity">
    <text evidence="2 8">Belongs to the pantothenate synthetase family.</text>
</comment>
<keyword evidence="4 8" id="KW-0566">Pantothenate biosynthesis</keyword>
<reference evidence="9 10" key="1">
    <citation type="journal article" date="2011" name="Genome Biol. Evol.">
        <title>Reductive evolution of bacterial genome in insect gut environment.</title>
        <authorList>
            <person name="Nikoh N."/>
            <person name="Hosokawa T."/>
            <person name="Ohshima K."/>
            <person name="Hattori M."/>
            <person name="Fukatsu T."/>
        </authorList>
    </citation>
    <scope>NUCLEOTIDE SEQUENCE [LARGE SCALE GENOMIC DNA]</scope>
    <source>
        <strain evidence="9 10">Mpkobe</strain>
    </source>
</reference>
<evidence type="ECO:0000256" key="1">
    <source>
        <dbReference type="ARBA" id="ARBA00004990"/>
    </source>
</evidence>